<organism evidence="1 2">
    <name type="scientific">Citrus sinensis</name>
    <name type="common">Sweet orange</name>
    <name type="synonym">Citrus aurantium var. sinensis</name>
    <dbReference type="NCBI Taxonomy" id="2711"/>
    <lineage>
        <taxon>Eukaryota</taxon>
        <taxon>Viridiplantae</taxon>
        <taxon>Streptophyta</taxon>
        <taxon>Embryophyta</taxon>
        <taxon>Tracheophyta</taxon>
        <taxon>Spermatophyta</taxon>
        <taxon>Magnoliopsida</taxon>
        <taxon>eudicotyledons</taxon>
        <taxon>Gunneridae</taxon>
        <taxon>Pentapetalae</taxon>
        <taxon>rosids</taxon>
        <taxon>malvids</taxon>
        <taxon>Sapindales</taxon>
        <taxon>Rutaceae</taxon>
        <taxon>Aurantioideae</taxon>
        <taxon>Citrus</taxon>
    </lineage>
</organism>
<accession>A0ACB8KAP3</accession>
<dbReference type="Proteomes" id="UP000829398">
    <property type="component" value="Chromosome 5"/>
</dbReference>
<evidence type="ECO:0000313" key="1">
    <source>
        <dbReference type="EMBL" id="KAH9751432.1"/>
    </source>
</evidence>
<reference evidence="2" key="1">
    <citation type="journal article" date="2023" name="Hortic. Res.">
        <title>A chromosome-level phased genome enabling allele-level studies in sweet orange: a case study on citrus Huanglongbing tolerance.</title>
        <authorList>
            <person name="Wu B."/>
            <person name="Yu Q."/>
            <person name="Deng Z."/>
            <person name="Duan Y."/>
            <person name="Luo F."/>
            <person name="Gmitter F. Jr."/>
        </authorList>
    </citation>
    <scope>NUCLEOTIDE SEQUENCE [LARGE SCALE GENOMIC DNA]</scope>
    <source>
        <strain evidence="2">cv. Valencia</strain>
    </source>
</reference>
<gene>
    <name evidence="1" type="ORF">KPL71_014292</name>
</gene>
<sequence>MNFEQSIAYIEDYMVTHGPFDALLGFSHGAFIVAASPRMQAEGVAFTKVPKIKFVILIAGAKFLGFKFGQPKHAVNAFSSLVQCPSLHIIGPISSYYRVRVAVRLRPRNAEDTVANADFADLSSCRQSLRG</sequence>
<name>A0ACB8KAP3_CITSI</name>
<evidence type="ECO:0000313" key="2">
    <source>
        <dbReference type="Proteomes" id="UP000829398"/>
    </source>
</evidence>
<comment type="caution">
    <text evidence="1">The sequence shown here is derived from an EMBL/GenBank/DDBJ whole genome shotgun (WGS) entry which is preliminary data.</text>
</comment>
<protein>
    <submittedName>
        <fullName evidence="1">Alpha/beta-Hydrolases superfamily protein</fullName>
    </submittedName>
</protein>
<keyword evidence="2" id="KW-1185">Reference proteome</keyword>
<proteinExistence type="predicted"/>
<dbReference type="EMBL" id="CM039174">
    <property type="protein sequence ID" value="KAH9751432.1"/>
    <property type="molecule type" value="Genomic_DNA"/>
</dbReference>